<dbReference type="SUPFAM" id="SSF54862">
    <property type="entry name" value="4Fe-4S ferredoxins"/>
    <property type="match status" value="1"/>
</dbReference>
<keyword evidence="5" id="KW-0408">Iron</keyword>
<evidence type="ECO:0000256" key="6">
    <source>
        <dbReference type="ARBA" id="ARBA00023014"/>
    </source>
</evidence>
<keyword evidence="4" id="KW-0249">Electron transport</keyword>
<reference evidence="8 9" key="1">
    <citation type="submission" date="2023-10" db="EMBL/GenBank/DDBJ databases">
        <title>Development of a sustainable strategy for remediation of hydrocarbon-contaminated territories based on the waste exchange concept.</title>
        <authorList>
            <person name="Krivoruchko A."/>
        </authorList>
    </citation>
    <scope>NUCLEOTIDE SEQUENCE [LARGE SCALE GENOMIC DNA]</scope>
    <source>
        <strain evidence="8 9">IEGM 60</strain>
    </source>
</reference>
<dbReference type="EMBL" id="JAWLKA010000010">
    <property type="protein sequence ID" value="MDV6282478.1"/>
    <property type="molecule type" value="Genomic_DNA"/>
</dbReference>
<evidence type="ECO:0000256" key="7">
    <source>
        <dbReference type="ARBA" id="ARBA00023291"/>
    </source>
</evidence>
<gene>
    <name evidence="8" type="ORF">R3Q59_18445</name>
</gene>
<evidence type="ECO:0000256" key="4">
    <source>
        <dbReference type="ARBA" id="ARBA00022982"/>
    </source>
</evidence>
<evidence type="ECO:0000313" key="8">
    <source>
        <dbReference type="EMBL" id="MDV6282478.1"/>
    </source>
</evidence>
<evidence type="ECO:0000256" key="2">
    <source>
        <dbReference type="ARBA" id="ARBA00022448"/>
    </source>
</evidence>
<name>A0ABU4CG06_RHOJO</name>
<comment type="caution">
    <text evidence="8">The sequence shown here is derived from an EMBL/GenBank/DDBJ whole genome shotgun (WGS) entry which is preliminary data.</text>
</comment>
<evidence type="ECO:0000256" key="3">
    <source>
        <dbReference type="ARBA" id="ARBA00022723"/>
    </source>
</evidence>
<dbReference type="RefSeq" id="WP_283332033.1">
    <property type="nucleotide sequence ID" value="NZ_JAWLKA010000010.1"/>
</dbReference>
<dbReference type="PANTHER" id="PTHR36923">
    <property type="entry name" value="FERREDOXIN"/>
    <property type="match status" value="1"/>
</dbReference>
<keyword evidence="7" id="KW-0003">3Fe-4S</keyword>
<keyword evidence="3" id="KW-0479">Metal-binding</keyword>
<evidence type="ECO:0000256" key="1">
    <source>
        <dbReference type="ARBA" id="ARBA00001927"/>
    </source>
</evidence>
<dbReference type="Proteomes" id="UP001185737">
    <property type="component" value="Unassembled WGS sequence"/>
</dbReference>
<keyword evidence="2" id="KW-0813">Transport</keyword>
<evidence type="ECO:0000256" key="5">
    <source>
        <dbReference type="ARBA" id="ARBA00023004"/>
    </source>
</evidence>
<dbReference type="Gene3D" id="3.30.70.20">
    <property type="match status" value="1"/>
</dbReference>
<dbReference type="Pfam" id="PF13459">
    <property type="entry name" value="Fer4_15"/>
    <property type="match status" value="1"/>
</dbReference>
<comment type="cofactor">
    <cofactor evidence="1">
        <name>[3Fe-4S] cluster</name>
        <dbReference type="ChEBI" id="CHEBI:21137"/>
    </cofactor>
</comment>
<keyword evidence="6" id="KW-0411">Iron-sulfur</keyword>
<sequence length="66" mass="7226">MKLRIDGGLCTGHGRCYSIAPDVYTPDDDGFSDNRDVEREVLPEHEESARIGAQSCPEGAIMLSED</sequence>
<accession>A0ABU4CG06</accession>
<evidence type="ECO:0000313" key="9">
    <source>
        <dbReference type="Proteomes" id="UP001185737"/>
    </source>
</evidence>
<dbReference type="PANTHER" id="PTHR36923:SF3">
    <property type="entry name" value="FERREDOXIN"/>
    <property type="match status" value="1"/>
</dbReference>
<proteinExistence type="predicted"/>
<protein>
    <submittedName>
        <fullName evidence="8">Ferredoxin</fullName>
    </submittedName>
</protein>
<dbReference type="InterPro" id="IPR051269">
    <property type="entry name" value="Fe-S_cluster_ET"/>
</dbReference>
<keyword evidence="9" id="KW-1185">Reference proteome</keyword>
<organism evidence="8 9">
    <name type="scientific">Rhodococcus jostii</name>
    <dbReference type="NCBI Taxonomy" id="132919"/>
    <lineage>
        <taxon>Bacteria</taxon>
        <taxon>Bacillati</taxon>
        <taxon>Actinomycetota</taxon>
        <taxon>Actinomycetes</taxon>
        <taxon>Mycobacteriales</taxon>
        <taxon>Nocardiaceae</taxon>
        <taxon>Rhodococcus</taxon>
    </lineage>
</organism>